<keyword evidence="3" id="KW-1133">Transmembrane helix</keyword>
<name>A0ABR2XB65_9PEZI</name>
<dbReference type="Pfam" id="PF01875">
    <property type="entry name" value="Memo"/>
    <property type="match status" value="1"/>
</dbReference>
<dbReference type="NCBIfam" id="TIGR04336">
    <property type="entry name" value="AmmeMemoSam_B"/>
    <property type="match status" value="1"/>
</dbReference>
<accession>A0ABR2XB65</accession>
<keyword evidence="3" id="KW-0472">Membrane</keyword>
<dbReference type="InterPro" id="IPR002737">
    <property type="entry name" value="MEMO1_fam"/>
</dbReference>
<organism evidence="4 5">
    <name type="scientific">Seiridium cardinale</name>
    <dbReference type="NCBI Taxonomy" id="138064"/>
    <lineage>
        <taxon>Eukaryota</taxon>
        <taxon>Fungi</taxon>
        <taxon>Dikarya</taxon>
        <taxon>Ascomycota</taxon>
        <taxon>Pezizomycotina</taxon>
        <taxon>Sordariomycetes</taxon>
        <taxon>Xylariomycetidae</taxon>
        <taxon>Amphisphaeriales</taxon>
        <taxon>Sporocadaceae</taxon>
        <taxon>Seiridium</taxon>
    </lineage>
</organism>
<feature type="transmembrane region" description="Helical" evidence="3">
    <location>
        <begin position="468"/>
        <end position="488"/>
    </location>
</feature>
<feature type="compositionally biased region" description="Polar residues" evidence="2">
    <location>
        <begin position="356"/>
        <end position="367"/>
    </location>
</feature>
<dbReference type="PANTHER" id="PTHR11060">
    <property type="entry name" value="PROTEIN MEMO1"/>
    <property type="match status" value="1"/>
</dbReference>
<dbReference type="Gene3D" id="3.40.830.10">
    <property type="entry name" value="LigB-like"/>
    <property type="match status" value="1"/>
</dbReference>
<evidence type="ECO:0000313" key="5">
    <source>
        <dbReference type="Proteomes" id="UP001465668"/>
    </source>
</evidence>
<dbReference type="Proteomes" id="UP001465668">
    <property type="component" value="Unassembled WGS sequence"/>
</dbReference>
<dbReference type="EMBL" id="JARVKM010000081">
    <property type="protein sequence ID" value="KAK9771033.1"/>
    <property type="molecule type" value="Genomic_DNA"/>
</dbReference>
<comment type="similarity">
    <text evidence="1">Belongs to the MEMO1 family.</text>
</comment>
<evidence type="ECO:0000256" key="1">
    <source>
        <dbReference type="ARBA" id="ARBA00006315"/>
    </source>
</evidence>
<dbReference type="Pfam" id="PF04241">
    <property type="entry name" value="DUF423"/>
    <property type="match status" value="1"/>
</dbReference>
<evidence type="ECO:0000313" key="4">
    <source>
        <dbReference type="EMBL" id="KAK9771033.1"/>
    </source>
</evidence>
<feature type="transmembrane region" description="Helical" evidence="3">
    <location>
        <begin position="500"/>
        <end position="518"/>
    </location>
</feature>
<feature type="transmembrane region" description="Helical" evidence="3">
    <location>
        <begin position="400"/>
        <end position="421"/>
    </location>
</feature>
<dbReference type="HAMAP" id="MF_00055">
    <property type="entry name" value="MEMO1"/>
    <property type="match status" value="1"/>
</dbReference>
<dbReference type="CDD" id="cd07361">
    <property type="entry name" value="MEMO_like"/>
    <property type="match status" value="1"/>
</dbReference>
<comment type="caution">
    <text evidence="4">The sequence shown here is derived from an EMBL/GenBank/DDBJ whole genome shotgun (WGS) entry which is preliminary data.</text>
</comment>
<dbReference type="PANTHER" id="PTHR11060:SF0">
    <property type="entry name" value="PROTEIN MEMO1"/>
    <property type="match status" value="1"/>
</dbReference>
<keyword evidence="5" id="KW-1185">Reference proteome</keyword>
<reference evidence="4 5" key="1">
    <citation type="submission" date="2024-02" db="EMBL/GenBank/DDBJ databases">
        <title>First draft genome assembly of two strains of Seiridium cardinale.</title>
        <authorList>
            <person name="Emiliani G."/>
            <person name="Scali E."/>
        </authorList>
    </citation>
    <scope>NUCLEOTIDE SEQUENCE [LARGE SCALE GENOMIC DNA]</scope>
    <source>
        <strain evidence="4 5">BM-138-000479</strain>
    </source>
</reference>
<keyword evidence="3" id="KW-0812">Transmembrane</keyword>
<evidence type="ECO:0000256" key="3">
    <source>
        <dbReference type="SAM" id="Phobius"/>
    </source>
</evidence>
<proteinExistence type="inferred from homology"/>
<feature type="compositionally biased region" description="Low complexity" evidence="2">
    <location>
        <begin position="336"/>
        <end position="345"/>
    </location>
</feature>
<sequence length="531" mass="57599">MAQTGTRPASHADSWYEADPAVLSRDLDEWLAEVPDTLDNQSTPIPGARVVIAPHAGYIYSGPCAAWAYKSLDLSRSKRIFVLGPSHRYYLKGCALTRFAAYATPLGDLVVDKDVTKALRDTGKFSDIRVIAGSGRKEETNYDVEEHSLEMHLPYIYKRCSQTFSSAAEHPTIIPILVGDNNSAEEKAFGELLAPYLEDPDNAFVISSDFCHWGRRFGYSPYKKGAPIHEYIKDIDHQAIHAIEGGKHDDFVENLAETGNTVCGRHPIGVTMAALEVLAKDRPDQGKYRFKFVQYDRNDLVNTMNDSSVSYASAYAVWVSRMSVRTRDLTGRKGRPSTSVGVSVPAPAPPHHTTTENSASPYPQMSSEEAPGSANEDTPLLAAPGREISTQHTPPAQVRIMAILSTLAAVYGGTAVALGAFGAHGLKKRIADPQRLQNWNTAAQYQLIHSVATLVVASLAPQTRTTKWAGGLFIAGMTMFSGSLYFLTIDPQKYRAMGPVTPLGGLCFIAGWAALAVGSRGRLGLGVLGGR</sequence>
<dbReference type="InterPro" id="IPR006696">
    <property type="entry name" value="DUF423"/>
</dbReference>
<protein>
    <submittedName>
        <fullName evidence="4">Uncharacterized protein</fullName>
    </submittedName>
</protein>
<feature type="region of interest" description="Disordered" evidence="2">
    <location>
        <begin position="327"/>
        <end position="380"/>
    </location>
</feature>
<evidence type="ECO:0000256" key="2">
    <source>
        <dbReference type="SAM" id="MobiDB-lite"/>
    </source>
</evidence>
<gene>
    <name evidence="4" type="ORF">SCAR479_12269</name>
</gene>